<proteinExistence type="predicted"/>
<evidence type="ECO:0000313" key="5">
    <source>
        <dbReference type="Proteomes" id="UP001151760"/>
    </source>
</evidence>
<dbReference type="InterPro" id="IPR036875">
    <property type="entry name" value="Znf_CCHC_sf"/>
</dbReference>
<feature type="region of interest" description="Disordered" evidence="2">
    <location>
        <begin position="150"/>
        <end position="171"/>
    </location>
</feature>
<keyword evidence="5" id="KW-1185">Reference proteome</keyword>
<evidence type="ECO:0000256" key="2">
    <source>
        <dbReference type="SAM" id="MobiDB-lite"/>
    </source>
</evidence>
<keyword evidence="1" id="KW-0479">Metal-binding</keyword>
<dbReference type="GO" id="GO:0003964">
    <property type="term" value="F:RNA-directed DNA polymerase activity"/>
    <property type="evidence" value="ECO:0007669"/>
    <property type="project" value="UniProtKB-KW"/>
</dbReference>
<dbReference type="Gene3D" id="4.10.60.10">
    <property type="entry name" value="Zinc finger, CCHC-type"/>
    <property type="match status" value="1"/>
</dbReference>
<reference evidence="4" key="2">
    <citation type="submission" date="2022-01" db="EMBL/GenBank/DDBJ databases">
        <authorList>
            <person name="Yamashiro T."/>
            <person name="Shiraishi A."/>
            <person name="Satake H."/>
            <person name="Nakayama K."/>
        </authorList>
    </citation>
    <scope>NUCLEOTIDE SEQUENCE</scope>
</reference>
<dbReference type="Proteomes" id="UP001151760">
    <property type="component" value="Unassembled WGS sequence"/>
</dbReference>
<reference evidence="4" key="1">
    <citation type="journal article" date="2022" name="Int. J. Mol. Sci.">
        <title>Draft Genome of Tanacetum Coccineum: Genomic Comparison of Closely Related Tanacetum-Family Plants.</title>
        <authorList>
            <person name="Yamashiro T."/>
            <person name="Shiraishi A."/>
            <person name="Nakayama K."/>
            <person name="Satake H."/>
        </authorList>
    </citation>
    <scope>NUCLEOTIDE SEQUENCE</scope>
</reference>
<protein>
    <submittedName>
        <fullName evidence="4">Reverse transcriptase domain-containing protein</fullName>
    </submittedName>
</protein>
<sequence length="287" mass="32246">MSAAAIEELIAQGVADALATYDAKQNSGNGNHDGDGSHNSRSGSRRTSHTTRGCTYKEFLNCQPLSFKRSEGAVGLAHWFEKIESVFHISNSYEMPWKTLMKKMTDSYCLRSDIKKFMLPEESDKVEKYTGGLLDNIQGNVMQADNKRMIDNNSRDNNSQQPPYKRQNVARAYSTGPSEKKEYVVTLPLCNKCKFQHNGPCIVMYANYKRVGHLTRDCRSPTTANNQRTLACFECRNQGHYRSECQKLKNQNRGNQARSSEACGRVYALRGGEADQSSINVEDKANA</sequence>
<name>A0ABQ5EYL4_9ASTR</name>
<accession>A0ABQ5EYL4</accession>
<keyword evidence="1" id="KW-0862">Zinc</keyword>
<feature type="region of interest" description="Disordered" evidence="2">
    <location>
        <begin position="25"/>
        <end position="49"/>
    </location>
</feature>
<dbReference type="EMBL" id="BQNB010016819">
    <property type="protein sequence ID" value="GJT56151.1"/>
    <property type="molecule type" value="Genomic_DNA"/>
</dbReference>
<keyword evidence="4" id="KW-0548">Nucleotidyltransferase</keyword>
<keyword evidence="4" id="KW-0808">Transferase</keyword>
<organism evidence="4 5">
    <name type="scientific">Tanacetum coccineum</name>
    <dbReference type="NCBI Taxonomy" id="301880"/>
    <lineage>
        <taxon>Eukaryota</taxon>
        <taxon>Viridiplantae</taxon>
        <taxon>Streptophyta</taxon>
        <taxon>Embryophyta</taxon>
        <taxon>Tracheophyta</taxon>
        <taxon>Spermatophyta</taxon>
        <taxon>Magnoliopsida</taxon>
        <taxon>eudicotyledons</taxon>
        <taxon>Gunneridae</taxon>
        <taxon>Pentapetalae</taxon>
        <taxon>asterids</taxon>
        <taxon>campanulids</taxon>
        <taxon>Asterales</taxon>
        <taxon>Asteraceae</taxon>
        <taxon>Asteroideae</taxon>
        <taxon>Anthemideae</taxon>
        <taxon>Anthemidinae</taxon>
        <taxon>Tanacetum</taxon>
    </lineage>
</organism>
<comment type="caution">
    <text evidence="4">The sequence shown here is derived from an EMBL/GenBank/DDBJ whole genome shotgun (WGS) entry which is preliminary data.</text>
</comment>
<keyword evidence="4" id="KW-0695">RNA-directed DNA polymerase</keyword>
<dbReference type="PROSITE" id="PS50158">
    <property type="entry name" value="ZF_CCHC"/>
    <property type="match status" value="1"/>
</dbReference>
<evidence type="ECO:0000256" key="1">
    <source>
        <dbReference type="PROSITE-ProRule" id="PRU00047"/>
    </source>
</evidence>
<evidence type="ECO:0000313" key="4">
    <source>
        <dbReference type="EMBL" id="GJT56151.1"/>
    </source>
</evidence>
<dbReference type="SUPFAM" id="SSF57756">
    <property type="entry name" value="Retrovirus zinc finger-like domains"/>
    <property type="match status" value="1"/>
</dbReference>
<gene>
    <name evidence="4" type="ORF">Tco_0991205</name>
</gene>
<dbReference type="InterPro" id="IPR001878">
    <property type="entry name" value="Znf_CCHC"/>
</dbReference>
<evidence type="ECO:0000259" key="3">
    <source>
        <dbReference type="PROSITE" id="PS50158"/>
    </source>
</evidence>
<feature type="domain" description="CCHC-type" evidence="3">
    <location>
        <begin position="232"/>
        <end position="247"/>
    </location>
</feature>
<keyword evidence="1" id="KW-0863">Zinc-finger</keyword>